<comment type="subcellular location">
    <subcellularLocation>
        <location evidence="1">Cell membrane</location>
    </subcellularLocation>
</comment>
<evidence type="ECO:0000256" key="10">
    <source>
        <dbReference type="ARBA" id="ARBA00022840"/>
    </source>
</evidence>
<proteinExistence type="predicted"/>
<dbReference type="InterPro" id="IPR008271">
    <property type="entry name" value="Ser/Thr_kinase_AS"/>
</dbReference>
<keyword evidence="6" id="KW-0732">Signal</keyword>
<feature type="domain" description="Protein kinase" evidence="16">
    <location>
        <begin position="462"/>
        <end position="749"/>
    </location>
</feature>
<evidence type="ECO:0000256" key="11">
    <source>
        <dbReference type="ARBA" id="ARBA00022989"/>
    </source>
</evidence>
<keyword evidence="5 15" id="KW-0812">Transmembrane</keyword>
<dbReference type="InterPro" id="IPR050994">
    <property type="entry name" value="At_inactive_RLKs"/>
</dbReference>
<dbReference type="InterPro" id="IPR017441">
    <property type="entry name" value="Protein_kinase_ATP_BS"/>
</dbReference>
<dbReference type="PROSITE" id="PS50011">
    <property type="entry name" value="PROTEIN_KINASE_DOM"/>
    <property type="match status" value="1"/>
</dbReference>
<feature type="transmembrane region" description="Helical" evidence="15">
    <location>
        <begin position="392"/>
        <end position="416"/>
    </location>
</feature>
<evidence type="ECO:0000256" key="6">
    <source>
        <dbReference type="ARBA" id="ARBA00022729"/>
    </source>
</evidence>
<keyword evidence="13" id="KW-0325">Glycoprotein</keyword>
<evidence type="ECO:0000256" key="4">
    <source>
        <dbReference type="ARBA" id="ARBA00022679"/>
    </source>
</evidence>
<comment type="caution">
    <text evidence="17">The sequence shown here is derived from an EMBL/GenBank/DDBJ whole genome shotgun (WGS) entry which is preliminary data.</text>
</comment>
<dbReference type="SUPFAM" id="SSF56112">
    <property type="entry name" value="Protein kinase-like (PK-like)"/>
    <property type="match status" value="1"/>
</dbReference>
<keyword evidence="18" id="KW-1185">Reference proteome</keyword>
<dbReference type="InterPro" id="IPR011009">
    <property type="entry name" value="Kinase-like_dom_sf"/>
</dbReference>
<accession>A0ABC8UIR6</accession>
<keyword evidence="2" id="KW-1003">Cell membrane</keyword>
<keyword evidence="4" id="KW-0808">Transferase</keyword>
<dbReference type="Gene3D" id="3.80.10.10">
    <property type="entry name" value="Ribonuclease Inhibitor"/>
    <property type="match status" value="3"/>
</dbReference>
<dbReference type="SMART" id="SM00369">
    <property type="entry name" value="LRR_TYP"/>
    <property type="match status" value="4"/>
</dbReference>
<dbReference type="Pfam" id="PF00069">
    <property type="entry name" value="Pkinase"/>
    <property type="match status" value="1"/>
</dbReference>
<dbReference type="EMBL" id="CAUOFW020007869">
    <property type="protein sequence ID" value="CAK9180924.1"/>
    <property type="molecule type" value="Genomic_DNA"/>
</dbReference>
<evidence type="ECO:0000256" key="12">
    <source>
        <dbReference type="ARBA" id="ARBA00023136"/>
    </source>
</evidence>
<evidence type="ECO:0000259" key="16">
    <source>
        <dbReference type="PROSITE" id="PS50011"/>
    </source>
</evidence>
<dbReference type="GO" id="GO:0016301">
    <property type="term" value="F:kinase activity"/>
    <property type="evidence" value="ECO:0007669"/>
    <property type="project" value="UniProtKB-KW"/>
</dbReference>
<evidence type="ECO:0000256" key="1">
    <source>
        <dbReference type="ARBA" id="ARBA00004236"/>
    </source>
</evidence>
<evidence type="ECO:0000256" key="5">
    <source>
        <dbReference type="ARBA" id="ARBA00022692"/>
    </source>
</evidence>
<dbReference type="FunFam" id="1.10.510.10:FF:000714">
    <property type="entry name" value="Kinase family with leucine-rich repeat domain-containing protein"/>
    <property type="match status" value="1"/>
</dbReference>
<dbReference type="PANTHER" id="PTHR48010">
    <property type="entry name" value="OS05G0588300 PROTEIN"/>
    <property type="match status" value="1"/>
</dbReference>
<keyword evidence="12 15" id="KW-0472">Membrane</keyword>
<evidence type="ECO:0000256" key="15">
    <source>
        <dbReference type="SAM" id="Phobius"/>
    </source>
</evidence>
<organism evidence="17 18">
    <name type="scientific">Ilex paraguariensis</name>
    <name type="common">yerba mate</name>
    <dbReference type="NCBI Taxonomy" id="185542"/>
    <lineage>
        <taxon>Eukaryota</taxon>
        <taxon>Viridiplantae</taxon>
        <taxon>Streptophyta</taxon>
        <taxon>Embryophyta</taxon>
        <taxon>Tracheophyta</taxon>
        <taxon>Spermatophyta</taxon>
        <taxon>Magnoliopsida</taxon>
        <taxon>eudicotyledons</taxon>
        <taxon>Gunneridae</taxon>
        <taxon>Pentapetalae</taxon>
        <taxon>asterids</taxon>
        <taxon>campanulids</taxon>
        <taxon>Aquifoliales</taxon>
        <taxon>Aquifoliaceae</taxon>
        <taxon>Ilex</taxon>
    </lineage>
</organism>
<dbReference type="PANTHER" id="PTHR48010:SF96">
    <property type="entry name" value="OS05G0595800 PROTEIN"/>
    <property type="match status" value="1"/>
</dbReference>
<protein>
    <recommendedName>
        <fullName evidence="16">Protein kinase domain-containing protein</fullName>
    </recommendedName>
</protein>
<keyword evidence="10 14" id="KW-0067">ATP-binding</keyword>
<dbReference type="SMART" id="SM00220">
    <property type="entry name" value="S_TKc"/>
    <property type="match status" value="1"/>
</dbReference>
<name>A0ABC8UIR6_9AQUA</name>
<reference evidence="17 18" key="1">
    <citation type="submission" date="2024-02" db="EMBL/GenBank/DDBJ databases">
        <authorList>
            <person name="Vignale AGUSTIN F."/>
            <person name="Sosa J E."/>
            <person name="Modenutti C."/>
        </authorList>
    </citation>
    <scope>NUCLEOTIDE SEQUENCE [LARGE SCALE GENOMIC DNA]</scope>
</reference>
<dbReference type="PRINTS" id="PR00019">
    <property type="entry name" value="LEURICHRPT"/>
</dbReference>
<evidence type="ECO:0000256" key="9">
    <source>
        <dbReference type="ARBA" id="ARBA00022777"/>
    </source>
</evidence>
<evidence type="ECO:0000313" key="18">
    <source>
        <dbReference type="Proteomes" id="UP001642360"/>
    </source>
</evidence>
<dbReference type="InterPro" id="IPR001611">
    <property type="entry name" value="Leu-rich_rpt"/>
</dbReference>
<keyword evidence="9" id="KW-0418">Kinase</keyword>
<evidence type="ECO:0000256" key="8">
    <source>
        <dbReference type="ARBA" id="ARBA00022741"/>
    </source>
</evidence>
<sequence>MKKHWGNPPSLQAWNSTSQPCDWPEIWCESGRVVVVRLAQMNITGTLPTTICELENILEIMILNNDISGTIPQSIRNCSKLETLDLTGNFLTGPIPGELFLLQNLNYLTLKDNMLSGELPNPIELVSLSFLDLSYNHLNGSIPADIGKLYNLSTLILSNNSLSGSIPNGLFRLPQLSSLTLGHNMLSGEIPRHIEGSILRSVVFSHNYLNGSIPEELGKLCSLSLLDLSNNSLSGSIPNGLFSLKGLSYLFLGHNSLSGGIPASMDFESLQEIDLSHNYLNGSIPKGFGELSEFRSLDLSDNQFSGDILAIVSHFSSKHIYQATIRLCSNILSGRIPYEFTIQASINNCFDVLNMCSNNEVMGLPSCPPSKLCSDEKFQGFLSCPPKKPKHVIIRVLAAFGGLVVGLVGLIVILFVTGKSRSKKRVCDATEWDMICFQKLDFTKWDILSSLSDNNLIGTGGLSDNNLIGTGGSGKVYRIPLNQTGKYVAVKWIWNKRKPGHRLEKEFLAEVQTLGSICHTSIVKLLCCISSKNTKLLVYEYMKNQSLHRWLHGRKKGASSDGNLVLRVVLDWPTRLQIAIRVAQGLSYMHHDCSPPIIHRDIKSSNILLDSEFCAKIADFGLAKFLTRNRDPETASAIAGTFGYIAPEYARTAKVNVKIDIYSFGVVLLELATGRGAVIQDEHINLAEWAWRHCKEEKSIIDALDEDIKEACFLEEMSAMFKLGLSCTATAPSTRPSMREVLQILHSRSFNRSWEEVRKMLLAPPFKY</sequence>
<evidence type="ECO:0000256" key="7">
    <source>
        <dbReference type="ARBA" id="ARBA00022737"/>
    </source>
</evidence>
<dbReference type="GO" id="GO:0005524">
    <property type="term" value="F:ATP binding"/>
    <property type="evidence" value="ECO:0007669"/>
    <property type="project" value="UniProtKB-UniRule"/>
</dbReference>
<dbReference type="PROSITE" id="PS00108">
    <property type="entry name" value="PROTEIN_KINASE_ST"/>
    <property type="match status" value="1"/>
</dbReference>
<evidence type="ECO:0000256" key="13">
    <source>
        <dbReference type="ARBA" id="ARBA00023180"/>
    </source>
</evidence>
<evidence type="ECO:0000256" key="3">
    <source>
        <dbReference type="ARBA" id="ARBA00022614"/>
    </source>
</evidence>
<dbReference type="PROSITE" id="PS00107">
    <property type="entry name" value="PROTEIN_KINASE_ATP"/>
    <property type="match status" value="1"/>
</dbReference>
<dbReference type="FunFam" id="3.80.10.10:FF:000383">
    <property type="entry name" value="Leucine-rich repeat receptor protein kinase EMS1"/>
    <property type="match status" value="2"/>
</dbReference>
<keyword evidence="8 14" id="KW-0547">Nucleotide-binding</keyword>
<dbReference type="GO" id="GO:0005886">
    <property type="term" value="C:plasma membrane"/>
    <property type="evidence" value="ECO:0007669"/>
    <property type="project" value="UniProtKB-SubCell"/>
</dbReference>
<feature type="binding site" evidence="14">
    <location>
        <position position="491"/>
    </location>
    <ligand>
        <name>ATP</name>
        <dbReference type="ChEBI" id="CHEBI:30616"/>
    </ligand>
</feature>
<dbReference type="FunFam" id="3.80.10.10:FF:000041">
    <property type="entry name" value="LRR receptor-like serine/threonine-protein kinase ERECTA"/>
    <property type="match status" value="1"/>
</dbReference>
<keyword evidence="7" id="KW-0677">Repeat</keyword>
<dbReference type="Pfam" id="PF00560">
    <property type="entry name" value="LRR_1"/>
    <property type="match status" value="6"/>
</dbReference>
<dbReference type="InterPro" id="IPR000719">
    <property type="entry name" value="Prot_kinase_dom"/>
</dbReference>
<dbReference type="GO" id="GO:0006952">
    <property type="term" value="P:defense response"/>
    <property type="evidence" value="ECO:0007669"/>
    <property type="project" value="UniProtKB-ARBA"/>
</dbReference>
<dbReference type="GO" id="GO:0051707">
    <property type="term" value="P:response to other organism"/>
    <property type="evidence" value="ECO:0007669"/>
    <property type="project" value="UniProtKB-ARBA"/>
</dbReference>
<dbReference type="Gene3D" id="3.30.200.20">
    <property type="entry name" value="Phosphorylase Kinase, domain 1"/>
    <property type="match status" value="1"/>
</dbReference>
<evidence type="ECO:0000256" key="14">
    <source>
        <dbReference type="PROSITE-ProRule" id="PRU10141"/>
    </source>
</evidence>
<evidence type="ECO:0000256" key="2">
    <source>
        <dbReference type="ARBA" id="ARBA00022475"/>
    </source>
</evidence>
<dbReference type="CDD" id="cd14066">
    <property type="entry name" value="STKc_IRAK"/>
    <property type="match status" value="1"/>
</dbReference>
<dbReference type="Gene3D" id="1.10.510.10">
    <property type="entry name" value="Transferase(Phosphotransferase) domain 1"/>
    <property type="match status" value="1"/>
</dbReference>
<dbReference type="InterPro" id="IPR032675">
    <property type="entry name" value="LRR_dom_sf"/>
</dbReference>
<gene>
    <name evidence="17" type="ORF">ILEXP_LOCUS50949</name>
</gene>
<keyword evidence="3" id="KW-0433">Leucine-rich repeat</keyword>
<dbReference type="InterPro" id="IPR003591">
    <property type="entry name" value="Leu-rich_rpt_typical-subtyp"/>
</dbReference>
<keyword evidence="11 15" id="KW-1133">Transmembrane helix</keyword>
<dbReference type="SUPFAM" id="SSF52047">
    <property type="entry name" value="RNI-like"/>
    <property type="match status" value="1"/>
</dbReference>
<dbReference type="AlphaFoldDB" id="A0ABC8UIR6"/>
<dbReference type="Proteomes" id="UP001642360">
    <property type="component" value="Unassembled WGS sequence"/>
</dbReference>
<evidence type="ECO:0000313" key="17">
    <source>
        <dbReference type="EMBL" id="CAK9180924.1"/>
    </source>
</evidence>